<dbReference type="PANTHER" id="PTHR33281">
    <property type="entry name" value="UPF0187 PROTEIN YNEE"/>
    <property type="match status" value="1"/>
</dbReference>
<feature type="transmembrane region" description="Helical" evidence="8">
    <location>
        <begin position="71"/>
        <end position="93"/>
    </location>
</feature>
<sequence>MEVELDVPASPREGWREWFADWKEFLVDWMQCQEDHLFKDEPFTPTDWERHRSWRRHCPEPRIFARVFRMLSIVELWLVAVSTFVMLYAHFLQPKGWPQAVSKEYMIIFQLTSFALSLLMVFRTQTAHARWWEARTAVGRWLNVVRNTQRMLMSWVPPSEAHLVGEFARWNAVLTPAACAYLCRRQSYWEVCEDLLQPSELAWLRSCDNPPVKVLAIMSGLVKRTSLSQIERTAVEGELNAFDVALGACERITRQAIPMAYTRHTSRFIIVYLTFLPFALWPYVQWLLVPIIMVLGFLLVGIENIGVQIENPVRVLPMRRFCIGNRTAALSMVRHHGDVQHAIEAGLLAAAAAAAAAESPMAGMDGKGQAAANGAQVGVTLPAPPAPIMTRG</sequence>
<evidence type="ECO:0000256" key="6">
    <source>
        <dbReference type="ARBA" id="ARBA00023065"/>
    </source>
</evidence>
<evidence type="ECO:0000313" key="10">
    <source>
        <dbReference type="Proteomes" id="UP000239899"/>
    </source>
</evidence>
<keyword evidence="7 8" id="KW-0472">Membrane</keyword>
<dbReference type="PANTHER" id="PTHR33281:SF19">
    <property type="entry name" value="VOLTAGE-DEPENDENT ANION CHANNEL-FORMING PROTEIN YNEE"/>
    <property type="match status" value="1"/>
</dbReference>
<name>A0A2P6TM76_CHLSO</name>
<accession>A0A2P6TM76</accession>
<comment type="caution">
    <text evidence="9">The sequence shown here is derived from an EMBL/GenBank/DDBJ whole genome shotgun (WGS) entry which is preliminary data.</text>
</comment>
<evidence type="ECO:0000256" key="4">
    <source>
        <dbReference type="ARBA" id="ARBA00022692"/>
    </source>
</evidence>
<dbReference type="EMBL" id="LHPG02000011">
    <property type="protein sequence ID" value="PRW45440.1"/>
    <property type="molecule type" value="Genomic_DNA"/>
</dbReference>
<dbReference type="Pfam" id="PF25539">
    <property type="entry name" value="Bestrophin_2"/>
    <property type="match status" value="1"/>
</dbReference>
<keyword evidence="6" id="KW-0406">Ion transport</keyword>
<evidence type="ECO:0000256" key="1">
    <source>
        <dbReference type="ARBA" id="ARBA00004651"/>
    </source>
</evidence>
<evidence type="ECO:0000256" key="8">
    <source>
        <dbReference type="SAM" id="Phobius"/>
    </source>
</evidence>
<dbReference type="STRING" id="3076.A0A2P6TM76"/>
<keyword evidence="4 8" id="KW-0812">Transmembrane</keyword>
<dbReference type="GO" id="GO:0005886">
    <property type="term" value="C:plasma membrane"/>
    <property type="evidence" value="ECO:0007669"/>
    <property type="project" value="UniProtKB-SubCell"/>
</dbReference>
<proteinExistence type="predicted"/>
<keyword evidence="10" id="KW-1185">Reference proteome</keyword>
<evidence type="ECO:0000313" key="9">
    <source>
        <dbReference type="EMBL" id="PRW45440.1"/>
    </source>
</evidence>
<feature type="transmembrane region" description="Helical" evidence="8">
    <location>
        <begin position="105"/>
        <end position="122"/>
    </location>
</feature>
<evidence type="ECO:0000256" key="3">
    <source>
        <dbReference type="ARBA" id="ARBA00022475"/>
    </source>
</evidence>
<keyword evidence="3" id="KW-1003">Cell membrane</keyword>
<keyword evidence="2" id="KW-0813">Transport</keyword>
<dbReference type="InterPro" id="IPR044669">
    <property type="entry name" value="YneE/VCCN1/2-like"/>
</dbReference>
<organism evidence="9 10">
    <name type="scientific">Chlorella sorokiniana</name>
    <name type="common">Freshwater green alga</name>
    <dbReference type="NCBI Taxonomy" id="3076"/>
    <lineage>
        <taxon>Eukaryota</taxon>
        <taxon>Viridiplantae</taxon>
        <taxon>Chlorophyta</taxon>
        <taxon>core chlorophytes</taxon>
        <taxon>Trebouxiophyceae</taxon>
        <taxon>Chlorellales</taxon>
        <taxon>Chlorellaceae</taxon>
        <taxon>Chlorella clade</taxon>
        <taxon>Chlorella</taxon>
    </lineage>
</organism>
<evidence type="ECO:0000256" key="5">
    <source>
        <dbReference type="ARBA" id="ARBA00022989"/>
    </source>
</evidence>
<comment type="subcellular location">
    <subcellularLocation>
        <location evidence="1">Cell membrane</location>
        <topology evidence="1">Multi-pass membrane protein</topology>
    </subcellularLocation>
</comment>
<reference evidence="9 10" key="1">
    <citation type="journal article" date="2018" name="Plant J.">
        <title>Genome sequences of Chlorella sorokiniana UTEX 1602 and Micractinium conductrix SAG 241.80: implications to maltose excretion by a green alga.</title>
        <authorList>
            <person name="Arriola M.B."/>
            <person name="Velmurugan N."/>
            <person name="Zhang Y."/>
            <person name="Plunkett M.H."/>
            <person name="Hondzo H."/>
            <person name="Barney B.M."/>
        </authorList>
    </citation>
    <scope>NUCLEOTIDE SEQUENCE [LARGE SCALE GENOMIC DNA]</scope>
    <source>
        <strain evidence="10">UTEX 1602</strain>
    </source>
</reference>
<feature type="transmembrane region" description="Helical" evidence="8">
    <location>
        <begin position="264"/>
        <end position="281"/>
    </location>
</feature>
<protein>
    <submittedName>
        <fullName evidence="9">UPF0187 chloroplastic</fullName>
    </submittedName>
</protein>
<evidence type="ECO:0000256" key="2">
    <source>
        <dbReference type="ARBA" id="ARBA00022448"/>
    </source>
</evidence>
<keyword evidence="5 8" id="KW-1133">Transmembrane helix</keyword>
<gene>
    <name evidence="9" type="ORF">C2E21_5941</name>
</gene>
<dbReference type="Proteomes" id="UP000239899">
    <property type="component" value="Unassembled WGS sequence"/>
</dbReference>
<dbReference type="OrthoDB" id="506538at2759"/>
<evidence type="ECO:0000256" key="7">
    <source>
        <dbReference type="ARBA" id="ARBA00023136"/>
    </source>
</evidence>
<dbReference type="AlphaFoldDB" id="A0A2P6TM76"/>
<dbReference type="GO" id="GO:0005254">
    <property type="term" value="F:chloride channel activity"/>
    <property type="evidence" value="ECO:0007669"/>
    <property type="project" value="InterPro"/>
</dbReference>